<evidence type="ECO:0000256" key="2">
    <source>
        <dbReference type="ARBA" id="ARBA00005689"/>
    </source>
</evidence>
<dbReference type="SMART" id="SM01003">
    <property type="entry name" value="AlaDh_PNT_N"/>
    <property type="match status" value="1"/>
</dbReference>
<dbReference type="GO" id="GO:0000286">
    <property type="term" value="F:alanine dehydrogenase activity"/>
    <property type="evidence" value="ECO:0007669"/>
    <property type="project" value="UniProtKB-EC"/>
</dbReference>
<comment type="similarity">
    <text evidence="1">In the N-terminal section; belongs to the AlaDH/PNT family.</text>
</comment>
<dbReference type="InterPro" id="IPR036291">
    <property type="entry name" value="NAD(P)-bd_dom_sf"/>
</dbReference>
<dbReference type="SUPFAM" id="SSF52283">
    <property type="entry name" value="Formate/glycerate dehydrogenase catalytic domain-like"/>
    <property type="match status" value="1"/>
</dbReference>
<organism evidence="8 9">
    <name type="scientific">Spodoptera exigua</name>
    <name type="common">Beet armyworm</name>
    <name type="synonym">Noctua fulgens</name>
    <dbReference type="NCBI Taxonomy" id="7107"/>
    <lineage>
        <taxon>Eukaryota</taxon>
        <taxon>Metazoa</taxon>
        <taxon>Ecdysozoa</taxon>
        <taxon>Arthropoda</taxon>
        <taxon>Hexapoda</taxon>
        <taxon>Insecta</taxon>
        <taxon>Pterygota</taxon>
        <taxon>Neoptera</taxon>
        <taxon>Endopterygota</taxon>
        <taxon>Lepidoptera</taxon>
        <taxon>Glossata</taxon>
        <taxon>Ditrysia</taxon>
        <taxon>Noctuoidea</taxon>
        <taxon>Noctuidae</taxon>
        <taxon>Amphipyrinae</taxon>
        <taxon>Spodoptera</taxon>
    </lineage>
</organism>
<dbReference type="AlphaFoldDB" id="A0A835L1U0"/>
<name>A0A835L1U0_SPOEX</name>
<evidence type="ECO:0000259" key="6">
    <source>
        <dbReference type="SMART" id="SM01002"/>
    </source>
</evidence>
<evidence type="ECO:0000313" key="9">
    <source>
        <dbReference type="Proteomes" id="UP000648187"/>
    </source>
</evidence>
<dbReference type="Pfam" id="PF01262">
    <property type="entry name" value="AlaDh_PNT_C"/>
    <property type="match status" value="1"/>
</dbReference>
<dbReference type="Pfam" id="PF05222">
    <property type="entry name" value="AlaDh_PNT_N"/>
    <property type="match status" value="1"/>
</dbReference>
<evidence type="ECO:0000259" key="7">
    <source>
        <dbReference type="SMART" id="SM01003"/>
    </source>
</evidence>
<dbReference type="InterPro" id="IPR007698">
    <property type="entry name" value="AlaDH/PNT_NAD(H)-bd"/>
</dbReference>
<dbReference type="GO" id="GO:0005886">
    <property type="term" value="C:plasma membrane"/>
    <property type="evidence" value="ECO:0007669"/>
    <property type="project" value="TreeGrafter"/>
</dbReference>
<feature type="domain" description="Alanine dehydrogenase/pyridine nucleotide transhydrogenase NAD(H)-binding" evidence="6">
    <location>
        <begin position="145"/>
        <end position="292"/>
    </location>
</feature>
<dbReference type="InterPro" id="IPR007886">
    <property type="entry name" value="AlaDH/PNT_N"/>
</dbReference>
<dbReference type="SMART" id="SM01002">
    <property type="entry name" value="AlaDh_PNT_C"/>
    <property type="match status" value="1"/>
</dbReference>
<dbReference type="GO" id="GO:0042853">
    <property type="term" value="P:L-alanine catabolic process"/>
    <property type="evidence" value="ECO:0007669"/>
    <property type="project" value="InterPro"/>
</dbReference>
<dbReference type="PANTHER" id="PTHR42795">
    <property type="entry name" value="ALANINE DEHYDROGENASE"/>
    <property type="match status" value="1"/>
</dbReference>
<proteinExistence type="inferred from homology"/>
<comment type="similarity">
    <text evidence="2">Belongs to the AlaDH/PNT family.</text>
</comment>
<dbReference type="InterPro" id="IPR008141">
    <property type="entry name" value="Ala_DH"/>
</dbReference>
<dbReference type="SUPFAM" id="SSF51735">
    <property type="entry name" value="NAD(P)-binding Rossmann-fold domains"/>
    <property type="match status" value="1"/>
</dbReference>
<dbReference type="PIRSF" id="PIRSF000183">
    <property type="entry name" value="Alanine_dh"/>
    <property type="match status" value="1"/>
</dbReference>
<accession>A0A835L1U0</accession>
<dbReference type="EC" id="1.4.1.1" evidence="3"/>
<gene>
    <name evidence="8" type="ORF">HW555_014103</name>
</gene>
<dbReference type="CDD" id="cd05305">
    <property type="entry name" value="L-AlaDH"/>
    <property type="match status" value="1"/>
</dbReference>
<dbReference type="NCBIfam" id="TIGR00518">
    <property type="entry name" value="alaDH"/>
    <property type="match status" value="1"/>
</dbReference>
<evidence type="ECO:0000256" key="5">
    <source>
        <dbReference type="ARBA" id="ARBA00023027"/>
    </source>
</evidence>
<keyword evidence="9" id="KW-1185">Reference proteome</keyword>
<protein>
    <recommendedName>
        <fullName evidence="3">alanine dehydrogenase</fullName>
        <ecNumber evidence="3">1.4.1.1</ecNumber>
    </recommendedName>
</protein>
<dbReference type="PANTHER" id="PTHR42795:SF1">
    <property type="entry name" value="ALANINE DEHYDROGENASE"/>
    <property type="match status" value="1"/>
</dbReference>
<dbReference type="FunFam" id="3.40.50.720:FF:000433">
    <property type="entry name" value="Alanine dehydrogenase 1"/>
    <property type="match status" value="1"/>
</dbReference>
<dbReference type="EMBL" id="JACKWZ010000855">
    <property type="protein sequence ID" value="KAF9404910.1"/>
    <property type="molecule type" value="Genomic_DNA"/>
</dbReference>
<dbReference type="Proteomes" id="UP000648187">
    <property type="component" value="Unassembled WGS sequence"/>
</dbReference>
<comment type="caution">
    <text evidence="8">The sequence shown here is derived from an EMBL/GenBank/DDBJ whole genome shotgun (WGS) entry which is preliminary data.</text>
</comment>
<reference evidence="8" key="1">
    <citation type="submission" date="2020-08" db="EMBL/GenBank/DDBJ databases">
        <title>Spodoptera exigua strain:BAW_Kor-Di-RS1 Genome sequencing and assembly.</title>
        <authorList>
            <person name="Kim J."/>
            <person name="Nam H.Y."/>
            <person name="Kwon M."/>
            <person name="Choi J.H."/>
            <person name="Cho S.R."/>
            <person name="Kim G.-H."/>
        </authorList>
    </citation>
    <scope>NUCLEOTIDE SEQUENCE</scope>
    <source>
        <strain evidence="8">BAW_Kor-Di-RS1</strain>
        <tissue evidence="8">Whole-body</tissue>
    </source>
</reference>
<dbReference type="Gene3D" id="3.40.50.720">
    <property type="entry name" value="NAD(P)-binding Rossmann-like Domain"/>
    <property type="match status" value="2"/>
</dbReference>
<feature type="domain" description="Alanine dehydrogenase/pyridine nucleotide transhydrogenase N-terminal" evidence="7">
    <location>
        <begin position="4"/>
        <end position="136"/>
    </location>
</feature>
<keyword evidence="4" id="KW-0560">Oxidoreductase</keyword>
<evidence type="ECO:0000313" key="8">
    <source>
        <dbReference type="EMBL" id="KAF9404910.1"/>
    </source>
</evidence>
<evidence type="ECO:0000256" key="4">
    <source>
        <dbReference type="ARBA" id="ARBA00023002"/>
    </source>
</evidence>
<keyword evidence="5" id="KW-0520">NAD</keyword>
<evidence type="ECO:0000256" key="1">
    <source>
        <dbReference type="ARBA" id="ARBA00005624"/>
    </source>
</evidence>
<sequence>MIIGVPKETKNNENRVALTPVETKKLVAQGHSVYIQKDAGLGAGFDDNSYKQAGASLKSDSEEVWSAQLILKVKEPIESEYKYFRKDMILFTYLHLAANKQLTQELIHSGVTAIAYEMVKSTDGKFPLLAPMSEVAGRLGGLFAAEMLAKESGKLISGVVGVEKARATVIGGGIAGTNAAQILAGLNADVTILDTNLERLRYLEEVLPTVKTLFSTDETVKASLMESDIVIGSVLIPGKSAPHIVSEELVKKLRKGTVLVDIAIDQGGCFETSRPTTHDNPTFEKHGVIHYSVANMPGIVPKTATIALTNTTSKYILGLANNELHEVIQKMPELVPAVSTYKGHLTCQSVAESLLIDVTKMTELL</sequence>
<evidence type="ECO:0000256" key="3">
    <source>
        <dbReference type="ARBA" id="ARBA00012897"/>
    </source>
</evidence>